<dbReference type="RefSeq" id="WP_097068161.1">
    <property type="nucleotide sequence ID" value="NZ_OBMT01000001.1"/>
</dbReference>
<proteinExistence type="predicted"/>
<gene>
    <name evidence="1" type="ORF">SAMN05877831_101107</name>
</gene>
<protein>
    <submittedName>
        <fullName evidence="1">Uncharacterized protein</fullName>
    </submittedName>
</protein>
<dbReference type="AlphaFoldDB" id="A0A285RH80"/>
<keyword evidence="2" id="KW-1185">Reference proteome</keyword>
<evidence type="ECO:0000313" key="1">
    <source>
        <dbReference type="EMBL" id="SOB93078.1"/>
    </source>
</evidence>
<dbReference type="Proteomes" id="UP000219111">
    <property type="component" value="Unassembled WGS sequence"/>
</dbReference>
<dbReference type="EMBL" id="OBMT01000001">
    <property type="protein sequence ID" value="SOB93078.1"/>
    <property type="molecule type" value="Genomic_DNA"/>
</dbReference>
<reference evidence="2" key="1">
    <citation type="submission" date="2017-08" db="EMBL/GenBank/DDBJ databases">
        <authorList>
            <person name="Varghese N."/>
            <person name="Submissions S."/>
        </authorList>
    </citation>
    <scope>NUCLEOTIDE SEQUENCE [LARGE SCALE GENOMIC DNA]</scope>
    <source>
        <strain evidence="2">JA276</strain>
    </source>
</reference>
<accession>A0A285RH80</accession>
<organism evidence="1 2">
    <name type="scientific">Rhodobacter maris</name>
    <dbReference type="NCBI Taxonomy" id="446682"/>
    <lineage>
        <taxon>Bacteria</taxon>
        <taxon>Pseudomonadati</taxon>
        <taxon>Pseudomonadota</taxon>
        <taxon>Alphaproteobacteria</taxon>
        <taxon>Rhodobacterales</taxon>
        <taxon>Rhodobacter group</taxon>
        <taxon>Rhodobacter</taxon>
    </lineage>
</organism>
<dbReference type="OrthoDB" id="7687468at2"/>
<name>A0A285RH80_9RHOB</name>
<evidence type="ECO:0000313" key="2">
    <source>
        <dbReference type="Proteomes" id="UP000219111"/>
    </source>
</evidence>
<sequence>MFNFLKPQKTVAVTAHMPTCLTAEDRAPRYDALVQEALNSWGVGSVTAGASAMDGAGRVTECTLDMEIKGLDKKLLDRLVPHFESLGAPKGSWFADETGKELRRFGSTEVLVLELDTAGLDPAVKAAHSPDELLERIKHKISSGGRYMGERAFEKTTELYFHCRAVRNVEAALAELLADHPLCANARVFRLANA</sequence>